<dbReference type="Proteomes" id="UP000805193">
    <property type="component" value="Unassembled WGS sequence"/>
</dbReference>
<keyword evidence="2" id="KW-1185">Reference proteome</keyword>
<organism evidence="1 2">
    <name type="scientific">Ixodes persulcatus</name>
    <name type="common">Taiga tick</name>
    <dbReference type="NCBI Taxonomy" id="34615"/>
    <lineage>
        <taxon>Eukaryota</taxon>
        <taxon>Metazoa</taxon>
        <taxon>Ecdysozoa</taxon>
        <taxon>Arthropoda</taxon>
        <taxon>Chelicerata</taxon>
        <taxon>Arachnida</taxon>
        <taxon>Acari</taxon>
        <taxon>Parasitiformes</taxon>
        <taxon>Ixodida</taxon>
        <taxon>Ixodoidea</taxon>
        <taxon>Ixodidae</taxon>
        <taxon>Ixodinae</taxon>
        <taxon>Ixodes</taxon>
    </lineage>
</organism>
<gene>
    <name evidence="1" type="ORF">HPB47_014341</name>
</gene>
<proteinExistence type="predicted"/>
<accession>A0AC60R3M0</accession>
<name>A0AC60R3M0_IXOPE</name>
<protein>
    <submittedName>
        <fullName evidence="1">Uncharacterized protein</fullName>
    </submittedName>
</protein>
<evidence type="ECO:0000313" key="2">
    <source>
        <dbReference type="Proteomes" id="UP000805193"/>
    </source>
</evidence>
<comment type="caution">
    <text evidence="1">The sequence shown here is derived from an EMBL/GenBank/DDBJ whole genome shotgun (WGS) entry which is preliminary data.</text>
</comment>
<evidence type="ECO:0000313" key="1">
    <source>
        <dbReference type="EMBL" id="KAG0445513.1"/>
    </source>
</evidence>
<sequence>MERRPAVKPLMRVDDQLHSSVSDRNRLKNWSCLIRAYSAAKYYPAQQRARTCGYNMRLCTTGLSETPPVQLSGMRKPALPIVKLIITVRRVRVTRSGQSAHRRQPGGEQCTGRLDKEFGSGEGGPSVGFFRYDGKRRCYAMRGKWFCSRPVVQSDAVNFEKWDRAIPRADKSLQPNSAVCERHLDMR</sequence>
<dbReference type="EMBL" id="JABSTQ010000267">
    <property type="protein sequence ID" value="KAG0445513.1"/>
    <property type="molecule type" value="Genomic_DNA"/>
</dbReference>
<reference evidence="1 2" key="1">
    <citation type="journal article" date="2020" name="Cell">
        <title>Large-Scale Comparative Analyses of Tick Genomes Elucidate Their Genetic Diversity and Vector Capacities.</title>
        <authorList>
            <consortium name="Tick Genome and Microbiome Consortium (TIGMIC)"/>
            <person name="Jia N."/>
            <person name="Wang J."/>
            <person name="Shi W."/>
            <person name="Du L."/>
            <person name="Sun Y."/>
            <person name="Zhan W."/>
            <person name="Jiang J.F."/>
            <person name="Wang Q."/>
            <person name="Zhang B."/>
            <person name="Ji P."/>
            <person name="Bell-Sakyi L."/>
            <person name="Cui X.M."/>
            <person name="Yuan T.T."/>
            <person name="Jiang B.G."/>
            <person name="Yang W.F."/>
            <person name="Lam T.T."/>
            <person name="Chang Q.C."/>
            <person name="Ding S.J."/>
            <person name="Wang X.J."/>
            <person name="Zhu J.G."/>
            <person name="Ruan X.D."/>
            <person name="Zhao L."/>
            <person name="Wei J.T."/>
            <person name="Ye R.Z."/>
            <person name="Que T.C."/>
            <person name="Du C.H."/>
            <person name="Zhou Y.H."/>
            <person name="Cheng J.X."/>
            <person name="Dai P.F."/>
            <person name="Guo W.B."/>
            <person name="Han X.H."/>
            <person name="Huang E.J."/>
            <person name="Li L.F."/>
            <person name="Wei W."/>
            <person name="Gao Y.C."/>
            <person name="Liu J.Z."/>
            <person name="Shao H.Z."/>
            <person name="Wang X."/>
            <person name="Wang C.C."/>
            <person name="Yang T.C."/>
            <person name="Huo Q.B."/>
            <person name="Li W."/>
            <person name="Chen H.Y."/>
            <person name="Chen S.E."/>
            <person name="Zhou L.G."/>
            <person name="Ni X.B."/>
            <person name="Tian J.H."/>
            <person name="Sheng Y."/>
            <person name="Liu T."/>
            <person name="Pan Y.S."/>
            <person name="Xia L.Y."/>
            <person name="Li J."/>
            <person name="Zhao F."/>
            <person name="Cao W.C."/>
        </authorList>
    </citation>
    <scope>NUCLEOTIDE SEQUENCE [LARGE SCALE GENOMIC DNA]</scope>
    <source>
        <strain evidence="1">Iper-2018</strain>
    </source>
</reference>